<protein>
    <submittedName>
        <fullName evidence="2">Uncharacterized protein</fullName>
    </submittedName>
</protein>
<accession>A0A448X491</accession>
<keyword evidence="1" id="KW-0812">Transmembrane</keyword>
<evidence type="ECO:0000256" key="1">
    <source>
        <dbReference type="SAM" id="Phobius"/>
    </source>
</evidence>
<dbReference type="Proteomes" id="UP000784294">
    <property type="component" value="Unassembled WGS sequence"/>
</dbReference>
<sequence>MCRFANRTLRQSHYDCRVRGAKSAELIICWGWRWREVDAKLRLVPLGSYDQTITVGSITFHALFAILIVRHNVSYRSSPTTLFSCACFAAMVPTAFCSRILKMNGHI</sequence>
<gene>
    <name evidence="2" type="ORF">PXEA_LOCUS21112</name>
</gene>
<keyword evidence="1" id="KW-1133">Transmembrane helix</keyword>
<keyword evidence="3" id="KW-1185">Reference proteome</keyword>
<dbReference type="AlphaFoldDB" id="A0A448X491"/>
<dbReference type="EMBL" id="CAAALY010088912">
    <property type="protein sequence ID" value="VEL27672.1"/>
    <property type="molecule type" value="Genomic_DNA"/>
</dbReference>
<keyword evidence="1" id="KW-0472">Membrane</keyword>
<organism evidence="2 3">
    <name type="scientific">Protopolystoma xenopodis</name>
    <dbReference type="NCBI Taxonomy" id="117903"/>
    <lineage>
        <taxon>Eukaryota</taxon>
        <taxon>Metazoa</taxon>
        <taxon>Spiralia</taxon>
        <taxon>Lophotrochozoa</taxon>
        <taxon>Platyhelminthes</taxon>
        <taxon>Monogenea</taxon>
        <taxon>Polyopisthocotylea</taxon>
        <taxon>Polystomatidea</taxon>
        <taxon>Polystomatidae</taxon>
        <taxon>Protopolystoma</taxon>
    </lineage>
</organism>
<proteinExistence type="predicted"/>
<evidence type="ECO:0000313" key="3">
    <source>
        <dbReference type="Proteomes" id="UP000784294"/>
    </source>
</evidence>
<reference evidence="2" key="1">
    <citation type="submission" date="2018-11" db="EMBL/GenBank/DDBJ databases">
        <authorList>
            <consortium name="Pathogen Informatics"/>
        </authorList>
    </citation>
    <scope>NUCLEOTIDE SEQUENCE</scope>
</reference>
<feature type="transmembrane region" description="Helical" evidence="1">
    <location>
        <begin position="52"/>
        <end position="69"/>
    </location>
</feature>
<feature type="transmembrane region" description="Helical" evidence="1">
    <location>
        <begin position="81"/>
        <end position="101"/>
    </location>
</feature>
<evidence type="ECO:0000313" key="2">
    <source>
        <dbReference type="EMBL" id="VEL27672.1"/>
    </source>
</evidence>
<name>A0A448X491_9PLAT</name>
<comment type="caution">
    <text evidence="2">The sequence shown here is derived from an EMBL/GenBank/DDBJ whole genome shotgun (WGS) entry which is preliminary data.</text>
</comment>